<evidence type="ECO:0000256" key="5">
    <source>
        <dbReference type="ARBA" id="ARBA00023115"/>
    </source>
</evidence>
<protein>
    <recommendedName>
        <fullName evidence="12">S-adenosylmethionine decarboxylase proenzyme</fullName>
    </recommendedName>
</protein>
<name>A0A964XRT6_9PROT</name>
<evidence type="ECO:0000256" key="2">
    <source>
        <dbReference type="ARBA" id="ARBA00022793"/>
    </source>
</evidence>
<dbReference type="EMBL" id="RGET01000019">
    <property type="protein sequence ID" value="NBN87856.1"/>
    <property type="molecule type" value="Genomic_DNA"/>
</dbReference>
<evidence type="ECO:0000256" key="6">
    <source>
        <dbReference type="ARBA" id="ARBA00023145"/>
    </source>
</evidence>
<keyword evidence="6" id="KW-0865">Zymogen</keyword>
<keyword evidence="4" id="KW-0745">Spermidine biosynthesis</keyword>
<keyword evidence="9" id="KW-0670">Pyruvate</keyword>
<reference evidence="10" key="1">
    <citation type="submission" date="2018-10" db="EMBL/GenBank/DDBJ databases">
        <title>Iterative Subtractive Binning of Freshwater Chronoseries Metagenomes Recovers Nearly Complete Genomes from over Four Hundred Novel Species.</title>
        <authorList>
            <person name="Rodriguez-R L.M."/>
            <person name="Tsementzi D."/>
            <person name="Luo C."/>
            <person name="Konstantinidis K.T."/>
        </authorList>
    </citation>
    <scope>NUCLEOTIDE SEQUENCE</scope>
    <source>
        <strain evidence="10">WB7_6_001</strain>
    </source>
</reference>
<keyword evidence="2" id="KW-0210">Decarboxylase</keyword>
<dbReference type="Gene3D" id="3.60.90.10">
    <property type="entry name" value="S-adenosylmethionine decarboxylase"/>
    <property type="match status" value="1"/>
</dbReference>
<evidence type="ECO:0000313" key="11">
    <source>
        <dbReference type="Proteomes" id="UP000713222"/>
    </source>
</evidence>
<evidence type="ECO:0000313" key="10">
    <source>
        <dbReference type="EMBL" id="NBN87856.1"/>
    </source>
</evidence>
<organism evidence="10 11">
    <name type="scientific">Candidatus Fonsibacter lacus</name>
    <dbReference type="NCBI Taxonomy" id="2576439"/>
    <lineage>
        <taxon>Bacteria</taxon>
        <taxon>Pseudomonadati</taxon>
        <taxon>Pseudomonadota</taxon>
        <taxon>Alphaproteobacteria</taxon>
        <taxon>Candidatus Pelagibacterales</taxon>
        <taxon>Candidatus Pelagibacterales incertae sedis</taxon>
        <taxon>Candidatus Fonsibacter</taxon>
    </lineage>
</organism>
<dbReference type="AlphaFoldDB" id="A0A964XRT6"/>
<dbReference type="Pfam" id="PF02675">
    <property type="entry name" value="AdoMet_dc"/>
    <property type="match status" value="1"/>
</dbReference>
<dbReference type="GO" id="GO:0008295">
    <property type="term" value="P:spermidine biosynthetic process"/>
    <property type="evidence" value="ECO:0007669"/>
    <property type="project" value="UniProtKB-KW"/>
</dbReference>
<comment type="cofactor">
    <cofactor evidence="1">
        <name>pyruvate</name>
        <dbReference type="ChEBI" id="CHEBI:15361"/>
    </cofactor>
</comment>
<dbReference type="Proteomes" id="UP000713222">
    <property type="component" value="Unassembled WGS sequence"/>
</dbReference>
<evidence type="ECO:0000256" key="9">
    <source>
        <dbReference type="ARBA" id="ARBA00023317"/>
    </source>
</evidence>
<accession>A0A964XRT6</accession>
<keyword evidence="7" id="KW-0456">Lyase</keyword>
<evidence type="ECO:0008006" key="12">
    <source>
        <dbReference type="Google" id="ProtNLM"/>
    </source>
</evidence>
<gene>
    <name evidence="10" type="ORF">EBV32_02040</name>
</gene>
<evidence type="ECO:0000256" key="3">
    <source>
        <dbReference type="ARBA" id="ARBA00022813"/>
    </source>
</evidence>
<evidence type="ECO:0000256" key="1">
    <source>
        <dbReference type="ARBA" id="ARBA00001928"/>
    </source>
</evidence>
<evidence type="ECO:0000256" key="4">
    <source>
        <dbReference type="ARBA" id="ARBA00023066"/>
    </source>
</evidence>
<keyword evidence="5" id="KW-0620">Polyamine biosynthesis</keyword>
<keyword evidence="8" id="KW-0704">Schiff base</keyword>
<keyword evidence="3" id="KW-0068">Autocatalytic cleavage</keyword>
<dbReference type="InterPro" id="IPR003826">
    <property type="entry name" value="AdoMetDC_fam_prok"/>
</dbReference>
<comment type="caution">
    <text evidence="10">The sequence shown here is derived from an EMBL/GenBank/DDBJ whole genome shotgun (WGS) entry which is preliminary data.</text>
</comment>
<dbReference type="InterPro" id="IPR016067">
    <property type="entry name" value="S-AdoMet_deCO2ase_core"/>
</dbReference>
<sequence>MTWGKHLIIDANMCDEDNIRNIEKIKHFIDDLCELGKMEKKGDLIIEEFPENKFNIENDLVGYSIVQIISLSNITLHINFISRTIYFDFFTCGALKTDLIGVLFNNYFNPKTIKKIILQRDAFNTKLPFVS</sequence>
<evidence type="ECO:0000256" key="7">
    <source>
        <dbReference type="ARBA" id="ARBA00023239"/>
    </source>
</evidence>
<evidence type="ECO:0000256" key="8">
    <source>
        <dbReference type="ARBA" id="ARBA00023270"/>
    </source>
</evidence>
<proteinExistence type="predicted"/>
<dbReference type="SUPFAM" id="SSF56276">
    <property type="entry name" value="S-adenosylmethionine decarboxylase"/>
    <property type="match status" value="1"/>
</dbReference>
<dbReference type="GO" id="GO:0004014">
    <property type="term" value="F:adenosylmethionine decarboxylase activity"/>
    <property type="evidence" value="ECO:0007669"/>
    <property type="project" value="InterPro"/>
</dbReference>